<reference evidence="3 4" key="1">
    <citation type="journal article" date="2020" name="ISME J.">
        <title>Uncovering the hidden diversity of litter-decomposition mechanisms in mushroom-forming fungi.</title>
        <authorList>
            <person name="Floudas D."/>
            <person name="Bentzer J."/>
            <person name="Ahren D."/>
            <person name="Johansson T."/>
            <person name="Persson P."/>
            <person name="Tunlid A."/>
        </authorList>
    </citation>
    <scope>NUCLEOTIDE SEQUENCE [LARGE SCALE GENOMIC DNA]</scope>
    <source>
        <strain evidence="3 4">CBS 661.87</strain>
    </source>
</reference>
<keyword evidence="1" id="KW-0819">tRNA processing</keyword>
<dbReference type="OrthoDB" id="3265020at2759"/>
<keyword evidence="4" id="KW-1185">Reference proteome</keyword>
<evidence type="ECO:0000259" key="2">
    <source>
        <dbReference type="Pfam" id="PF20976"/>
    </source>
</evidence>
<dbReference type="Pfam" id="PF20976">
    <property type="entry name" value="Pop8"/>
    <property type="match status" value="1"/>
</dbReference>
<dbReference type="GO" id="GO:1902555">
    <property type="term" value="C:endoribonuclease complex"/>
    <property type="evidence" value="ECO:0007669"/>
    <property type="project" value="UniProtKB-ARBA"/>
</dbReference>
<dbReference type="InterPro" id="IPR038085">
    <property type="entry name" value="Rnp2-like_sf"/>
</dbReference>
<protein>
    <recommendedName>
        <fullName evidence="2">Ribonucleases P/MRP subunit Pop8-like domain-containing protein</fullName>
    </recommendedName>
</protein>
<evidence type="ECO:0000313" key="3">
    <source>
        <dbReference type="EMBL" id="KAF5376733.1"/>
    </source>
</evidence>
<dbReference type="AlphaFoldDB" id="A0A8H5M0U5"/>
<organism evidence="3 4">
    <name type="scientific">Tricholomella constricta</name>
    <dbReference type="NCBI Taxonomy" id="117010"/>
    <lineage>
        <taxon>Eukaryota</taxon>
        <taxon>Fungi</taxon>
        <taxon>Dikarya</taxon>
        <taxon>Basidiomycota</taxon>
        <taxon>Agaricomycotina</taxon>
        <taxon>Agaricomycetes</taxon>
        <taxon>Agaricomycetidae</taxon>
        <taxon>Agaricales</taxon>
        <taxon>Tricholomatineae</taxon>
        <taxon>Lyophyllaceae</taxon>
        <taxon>Tricholomella</taxon>
    </lineage>
</organism>
<accession>A0A8H5M0U5</accession>
<comment type="caution">
    <text evidence="3">The sequence shown here is derived from an EMBL/GenBank/DDBJ whole genome shotgun (WGS) entry which is preliminary data.</text>
</comment>
<feature type="domain" description="Ribonucleases P/MRP subunit Pop8-like" evidence="2">
    <location>
        <begin position="54"/>
        <end position="113"/>
    </location>
</feature>
<dbReference type="GO" id="GO:1990904">
    <property type="term" value="C:ribonucleoprotein complex"/>
    <property type="evidence" value="ECO:0007669"/>
    <property type="project" value="UniProtKB-ARBA"/>
</dbReference>
<evidence type="ECO:0000256" key="1">
    <source>
        <dbReference type="ARBA" id="ARBA00022694"/>
    </source>
</evidence>
<name>A0A8H5M0U5_9AGAR</name>
<proteinExistence type="predicted"/>
<dbReference type="InterPro" id="IPR049128">
    <property type="entry name" value="Pop8-like_dom"/>
</dbReference>
<dbReference type="SUPFAM" id="SSF160350">
    <property type="entry name" value="Rnp2-like"/>
    <property type="match status" value="1"/>
</dbReference>
<dbReference type="Proteomes" id="UP000565441">
    <property type="component" value="Unassembled WGS sequence"/>
</dbReference>
<dbReference type="EMBL" id="JAACJP010000027">
    <property type="protein sequence ID" value="KAF5376733.1"/>
    <property type="molecule type" value="Genomic_DNA"/>
</dbReference>
<gene>
    <name evidence="3" type="ORF">D9615_007892</name>
</gene>
<evidence type="ECO:0000313" key="4">
    <source>
        <dbReference type="Proteomes" id="UP000565441"/>
    </source>
</evidence>
<dbReference type="GO" id="GO:0008033">
    <property type="term" value="P:tRNA processing"/>
    <property type="evidence" value="ECO:0007669"/>
    <property type="project" value="UniProtKB-KW"/>
</dbReference>
<sequence length="139" mass="15227">MKLIGSSQEPRERRCCLVLSTLRSLHFYLGVHSTTSMQHSLPTQYHYVRIAVAPVTGRDALGLRKAVQDALTQTFGVTSAALYVDFLWVAEDGGQFVIRVQKDDASKILAAIVASDAPKLSLVKESPFLPSLISVDEPL</sequence>